<reference evidence="4 5" key="1">
    <citation type="submission" date="2016-10" db="EMBL/GenBank/DDBJ databases">
        <authorList>
            <person name="de Groot N.N."/>
        </authorList>
    </citation>
    <scope>NUCLEOTIDE SEQUENCE [LARGE SCALE GENOMIC DNA]</scope>
    <source>
        <strain evidence="4 5">DSM 21800</strain>
    </source>
</reference>
<dbReference type="OrthoDB" id="3237043at2"/>
<dbReference type="RefSeq" id="WP_091523875.1">
    <property type="nucleotide sequence ID" value="NZ_LT629772.1"/>
</dbReference>
<protein>
    <submittedName>
        <fullName evidence="4">NAD(P)-dependent dehydrogenase, short-chain alcohol dehydrogenase family</fullName>
    </submittedName>
</protein>
<dbReference type="EMBL" id="LT629772">
    <property type="protein sequence ID" value="SDS47965.1"/>
    <property type="molecule type" value="Genomic_DNA"/>
</dbReference>
<comment type="similarity">
    <text evidence="1">Belongs to the short-chain dehydrogenases/reductases (SDR) family.</text>
</comment>
<evidence type="ECO:0000313" key="4">
    <source>
        <dbReference type="EMBL" id="SDS47965.1"/>
    </source>
</evidence>
<dbReference type="PRINTS" id="PR00081">
    <property type="entry name" value="GDHRDH"/>
</dbReference>
<evidence type="ECO:0000256" key="3">
    <source>
        <dbReference type="ARBA" id="ARBA00023002"/>
    </source>
</evidence>
<gene>
    <name evidence="4" type="ORF">SAMN04489812_2033</name>
</gene>
<keyword evidence="5" id="KW-1185">Reference proteome</keyword>
<dbReference type="SUPFAM" id="SSF51735">
    <property type="entry name" value="NAD(P)-binding Rossmann-fold domains"/>
    <property type="match status" value="1"/>
</dbReference>
<dbReference type="InterPro" id="IPR020904">
    <property type="entry name" value="Sc_DH/Rdtase_CS"/>
</dbReference>
<keyword evidence="3" id="KW-0560">Oxidoreductase</keyword>
<dbReference type="PROSITE" id="PS00061">
    <property type="entry name" value="ADH_SHORT"/>
    <property type="match status" value="1"/>
</dbReference>
<evidence type="ECO:0000256" key="1">
    <source>
        <dbReference type="ARBA" id="ARBA00006484"/>
    </source>
</evidence>
<dbReference type="PANTHER" id="PTHR43490">
    <property type="entry name" value="(+)-NEOMENTHOL DEHYDROGENASE"/>
    <property type="match status" value="1"/>
</dbReference>
<sequence>MSQSASIPETTTTTVLITGANKGLGYETARRLGDLGWRVFLAARDETRGQEATDKLAAAGTDAIFVPLDVTSEESVDAAVRLVEQHTDRLDVLINNAGITGEQVGPMDKVITPEETLAEHLAPVFDVNVLGPVRVTHAFLPLLRAASDPRVVMVSSGAGSLSHATNPERGESAVAHLMYPTSKSALNMLTVQYAHGIPDVRFNLADPGFTSTDLNHNQGTQTVTEGTDAIVEFATASPGPTGQYRDRHGVVPW</sequence>
<dbReference type="PANTHER" id="PTHR43490:SF99">
    <property type="entry name" value="SHORT-CHAIN DEHYDROGENASE_REDUCTASE"/>
    <property type="match status" value="1"/>
</dbReference>
<name>A0A1H1SJ08_9ACTN</name>
<proteinExistence type="inferred from homology"/>
<dbReference type="Pfam" id="PF00106">
    <property type="entry name" value="adh_short"/>
    <property type="match status" value="1"/>
</dbReference>
<organism evidence="4 5">
    <name type="scientific">Microlunatus soli</name>
    <dbReference type="NCBI Taxonomy" id="630515"/>
    <lineage>
        <taxon>Bacteria</taxon>
        <taxon>Bacillati</taxon>
        <taxon>Actinomycetota</taxon>
        <taxon>Actinomycetes</taxon>
        <taxon>Propionibacteriales</taxon>
        <taxon>Propionibacteriaceae</taxon>
        <taxon>Microlunatus</taxon>
    </lineage>
</organism>
<dbReference type="InterPro" id="IPR002347">
    <property type="entry name" value="SDR_fam"/>
</dbReference>
<dbReference type="Proteomes" id="UP000199103">
    <property type="component" value="Chromosome I"/>
</dbReference>
<dbReference type="GO" id="GO:0016491">
    <property type="term" value="F:oxidoreductase activity"/>
    <property type="evidence" value="ECO:0007669"/>
    <property type="project" value="UniProtKB-KW"/>
</dbReference>
<dbReference type="Gene3D" id="3.40.50.720">
    <property type="entry name" value="NAD(P)-binding Rossmann-like Domain"/>
    <property type="match status" value="1"/>
</dbReference>
<dbReference type="STRING" id="630515.SAMN04489812_2033"/>
<keyword evidence="2" id="KW-0521">NADP</keyword>
<evidence type="ECO:0000313" key="5">
    <source>
        <dbReference type="Proteomes" id="UP000199103"/>
    </source>
</evidence>
<dbReference type="InterPro" id="IPR036291">
    <property type="entry name" value="NAD(P)-bd_dom_sf"/>
</dbReference>
<accession>A0A1H1SJ08</accession>
<dbReference type="AlphaFoldDB" id="A0A1H1SJ08"/>
<evidence type="ECO:0000256" key="2">
    <source>
        <dbReference type="ARBA" id="ARBA00022857"/>
    </source>
</evidence>